<dbReference type="InterPro" id="IPR050708">
    <property type="entry name" value="T6SS_VgrG/RHS"/>
</dbReference>
<dbReference type="InterPro" id="IPR045619">
    <property type="entry name" value="DUF6443"/>
</dbReference>
<dbReference type="InterPro" id="IPR022385">
    <property type="entry name" value="Rhs_assc_core"/>
</dbReference>
<protein>
    <submittedName>
        <fullName evidence="3">RHS repeat-associated core domain-containing protein</fullName>
    </submittedName>
</protein>
<dbReference type="OrthoDB" id="976756at2"/>
<feature type="domain" description="DUF6443" evidence="2">
    <location>
        <begin position="28"/>
        <end position="164"/>
    </location>
</feature>
<dbReference type="PANTHER" id="PTHR32305">
    <property type="match status" value="1"/>
</dbReference>
<feature type="signal peptide" evidence="1">
    <location>
        <begin position="1"/>
        <end position="18"/>
    </location>
</feature>
<organism evidence="3 4">
    <name type="scientific">Bacteroides faecichinchillae</name>
    <dbReference type="NCBI Taxonomy" id="871325"/>
    <lineage>
        <taxon>Bacteria</taxon>
        <taxon>Pseudomonadati</taxon>
        <taxon>Bacteroidota</taxon>
        <taxon>Bacteroidia</taxon>
        <taxon>Bacteroidales</taxon>
        <taxon>Bacteroidaceae</taxon>
        <taxon>Bacteroides</taxon>
    </lineage>
</organism>
<reference evidence="3 4" key="1">
    <citation type="submission" date="2016-11" db="EMBL/GenBank/DDBJ databases">
        <authorList>
            <person name="Jaros S."/>
            <person name="Januszkiewicz K."/>
            <person name="Wedrychowicz H."/>
        </authorList>
    </citation>
    <scope>NUCLEOTIDE SEQUENCE [LARGE SCALE GENOMIC DNA]</scope>
    <source>
        <strain evidence="3 4">DSM 26883</strain>
    </source>
</reference>
<dbReference type="NCBIfam" id="TIGR03696">
    <property type="entry name" value="Rhs_assc_core"/>
    <property type="match status" value="1"/>
</dbReference>
<keyword evidence="4" id="KW-1185">Reference proteome</keyword>
<evidence type="ECO:0000259" key="2">
    <source>
        <dbReference type="Pfam" id="PF20041"/>
    </source>
</evidence>
<dbReference type="Pfam" id="PF15659">
    <property type="entry name" value="Toxin-JAB1"/>
    <property type="match status" value="1"/>
</dbReference>
<evidence type="ECO:0000256" key="1">
    <source>
        <dbReference type="SAM" id="SignalP"/>
    </source>
</evidence>
<dbReference type="RefSeq" id="WP_025075823.1">
    <property type="nucleotide sequence ID" value="NZ_FQVD01000019.1"/>
</dbReference>
<dbReference type="InterPro" id="IPR028218">
    <property type="entry name" value="Toxin-JAB1"/>
</dbReference>
<proteinExistence type="predicted"/>
<dbReference type="Pfam" id="PF20041">
    <property type="entry name" value="DUF6443"/>
    <property type="match status" value="1"/>
</dbReference>
<dbReference type="STRING" id="871325.SAMN05444349_11919"/>
<dbReference type="EMBL" id="FQVD01000019">
    <property type="protein sequence ID" value="SHF42223.1"/>
    <property type="molecule type" value="Genomic_DNA"/>
</dbReference>
<dbReference type="Gene3D" id="2.180.10.10">
    <property type="entry name" value="RHS repeat-associated core"/>
    <property type="match status" value="1"/>
</dbReference>
<sequence length="1064" mass="121808">MKRITIMICMLILFLAMKGQNVTNYTNTRNYTAEKTYLDATSQTGDGARAVHDITYTDGFGRKWQEIQISGSPSGTSDLMVPHEYATLGQVEKEYLPYVKEVNNGAFDANMFESSHWNIYGTEEQDYAFTYTQYEASPLMRVVKHTGPGKAWHTNEKSVNTTYGININEEVKLYKVSSNGTLIAGEYYKEGTLQKTTVTDEDGHRTETFTNNNELTVLTVTIDGNERMQTYYVYDDHNQLRYILPPKISYQLEGTTTINTSALEKLSYYYAYDKYNRIIIKRLPGCQPVYMVYDQQDRVVLIQNGKQRVANVAKWSYFIYDTQNRAIENGEIILSSMLSHNQLQQVAWNSENYMPTGTRTALQYIVYDNYRASNVVTAHPFKQFNGYNTQSNPSVSGLKTSVKLRVIGTDEWMTETTYYDFYSRPIQTICSHPQKGLSYTNMTYDFTGNVLKQQKVIGTNTMETVYTYDNRGRMLTKTNTWDGKATDNITYEYDAVGRMINKKYGGKPMESLVYNIRGWTTEIQSPYFSQTVHYTDGTGTPCYNGNISSIKWKAGMETTARGYKFTYDGLSRLKNAVYGEGDNLTSNVNRFNEQVTGYDSNGNILGLSRYGQTGVSAYGLIDNLNLTYNGNQLKSVKDNATSSVYGNGFEFKDGANVETEYIYDENGNLTKDLNKKITTIQYNCLDLPSKIQFESGNSINYLYLADGTKFRTTHATGSNTVTTDYYKNAIYENGVMVKVFTENGYITVNDSKFHYFIQDHQGNNRVVVDKDGKVEEVNHYYPFGGLFANSPHIQPYKYNGKELDRGNGLDWLDYGARQYDPTIGRWHVVDPSGEKYVNWGLYTYCKNNPIIRIDLDGKDDYVLNRNGAIYMMRKTDRIVDVLYASGINGPKATQPEPNWKSIRVFDKSLLKGFVESQNDRKCYDRMQFASTNLAYDAANVFLFATDNTAVEWTLKGGFRSKKRTYILGTNNSENSVTNIHGLTQSEKPLFSDFKAIFDIHSHPYNPFASQKDMDGIKFFPNVEYSIYFKDEQSLFKYTDKENNTKSIKINSMDDLMKYIFQQFK</sequence>
<keyword evidence="1" id="KW-0732">Signal</keyword>
<dbReference type="Proteomes" id="UP000184436">
    <property type="component" value="Unassembled WGS sequence"/>
</dbReference>
<accession>A0A1M5BHX5</accession>
<dbReference type="AlphaFoldDB" id="A0A1M5BHX5"/>
<evidence type="ECO:0000313" key="4">
    <source>
        <dbReference type="Proteomes" id="UP000184436"/>
    </source>
</evidence>
<dbReference type="PANTHER" id="PTHR32305:SF15">
    <property type="entry name" value="PROTEIN RHSA-RELATED"/>
    <property type="match status" value="1"/>
</dbReference>
<name>A0A1M5BHX5_9BACE</name>
<evidence type="ECO:0000313" key="3">
    <source>
        <dbReference type="EMBL" id="SHF42223.1"/>
    </source>
</evidence>
<gene>
    <name evidence="3" type="ORF">SAMN05444349_11919</name>
</gene>
<feature type="chain" id="PRO_5009909051" evidence="1">
    <location>
        <begin position="19"/>
        <end position="1064"/>
    </location>
</feature>